<dbReference type="GO" id="GO:0000155">
    <property type="term" value="F:phosphorelay sensor kinase activity"/>
    <property type="evidence" value="ECO:0007669"/>
    <property type="project" value="InterPro"/>
</dbReference>
<gene>
    <name evidence="12" type="ORF">D7I47_05940</name>
</gene>
<dbReference type="SUPFAM" id="SSF55874">
    <property type="entry name" value="ATPase domain of HSP90 chaperone/DNA topoisomerase II/histidine kinase"/>
    <property type="match status" value="1"/>
</dbReference>
<dbReference type="EMBL" id="CP032630">
    <property type="protein sequence ID" value="AYF97844.1"/>
    <property type="molecule type" value="Genomic_DNA"/>
</dbReference>
<keyword evidence="8" id="KW-0902">Two-component regulatory system</keyword>
<proteinExistence type="predicted"/>
<dbReference type="InterPro" id="IPR011712">
    <property type="entry name" value="Sig_transdc_His_kin_sub3_dim/P"/>
</dbReference>
<evidence type="ECO:0000259" key="10">
    <source>
        <dbReference type="Pfam" id="PF07730"/>
    </source>
</evidence>
<dbReference type="PANTHER" id="PTHR24421">
    <property type="entry name" value="NITRATE/NITRITE SENSOR PROTEIN NARX-RELATED"/>
    <property type="match status" value="1"/>
</dbReference>
<evidence type="ECO:0000256" key="9">
    <source>
        <dbReference type="SAM" id="Phobius"/>
    </source>
</evidence>
<evidence type="ECO:0000256" key="1">
    <source>
        <dbReference type="ARBA" id="ARBA00000085"/>
    </source>
</evidence>
<keyword evidence="13" id="KW-1185">Reference proteome</keyword>
<dbReference type="Gene3D" id="3.30.565.10">
    <property type="entry name" value="Histidine kinase-like ATPase, C-terminal domain"/>
    <property type="match status" value="1"/>
</dbReference>
<dbReference type="InterPro" id="IPR050482">
    <property type="entry name" value="Sensor_HK_TwoCompSys"/>
</dbReference>
<keyword evidence="3" id="KW-0597">Phosphoprotein</keyword>
<dbReference type="GO" id="GO:0005524">
    <property type="term" value="F:ATP binding"/>
    <property type="evidence" value="ECO:0007669"/>
    <property type="project" value="UniProtKB-KW"/>
</dbReference>
<dbReference type="Gene3D" id="1.20.5.1930">
    <property type="match status" value="1"/>
</dbReference>
<dbReference type="Proteomes" id="UP000278886">
    <property type="component" value="Chromosome"/>
</dbReference>
<keyword evidence="9" id="KW-0472">Membrane</keyword>
<feature type="transmembrane region" description="Helical" evidence="9">
    <location>
        <begin position="107"/>
        <end position="127"/>
    </location>
</feature>
<keyword evidence="7" id="KW-0067">ATP-binding</keyword>
<evidence type="ECO:0000256" key="8">
    <source>
        <dbReference type="ARBA" id="ARBA00023012"/>
    </source>
</evidence>
<keyword evidence="9" id="KW-0812">Transmembrane</keyword>
<evidence type="ECO:0000256" key="5">
    <source>
        <dbReference type="ARBA" id="ARBA00022741"/>
    </source>
</evidence>
<keyword evidence="4" id="KW-0808">Transferase</keyword>
<dbReference type="RefSeq" id="WP_120762192.1">
    <property type="nucleotide sequence ID" value="NZ_CP032630.1"/>
</dbReference>
<reference evidence="13" key="1">
    <citation type="submission" date="2018-09" db="EMBL/GenBank/DDBJ databases">
        <title>Genome sequencing of strain 2DFWR-13.</title>
        <authorList>
            <person name="Heo J."/>
            <person name="Kim S.-J."/>
            <person name="Kwon S.-W."/>
        </authorList>
    </citation>
    <scope>NUCLEOTIDE SEQUENCE [LARGE SCALE GENOMIC DNA]</scope>
    <source>
        <strain evidence="13">2DFWR-13</strain>
    </source>
</reference>
<evidence type="ECO:0000256" key="4">
    <source>
        <dbReference type="ARBA" id="ARBA00022679"/>
    </source>
</evidence>
<evidence type="ECO:0000259" key="11">
    <source>
        <dbReference type="Pfam" id="PF23539"/>
    </source>
</evidence>
<dbReference type="KEGG" id="lyd:D7I47_05940"/>
<sequence length="376" mass="38476">MNRETLSDAALAAGLAVAALLPLGIPALELGELPDTAPAGVALLLALLQTLPLVLRRLAPAPTLGVIGAAWATAQLLGADTGLAGLGLLVAIWSCARHQRRGRRWTVALGTLAYALLAGALAIAGSPERPVDWVTFWLVLAAPWVLGMVGRLRHDRQADRERAAVADARAALAGELHDVVTHHVTSMVLQADSLAFAAEQRGDDPDAGALAGIGTSGRAALQELRSLLDALDPASSDAAPRRPADLAALVERLHGTGYPIRLDASTAPTLTPETAKVLHDVAREALTNAMRHAPGAPIRVALADDGSGGVVLSVENPVQGARPAVAPAGGRGQAIMAARAATVGATVVSGPEAGGTWRTVVRVPADALREGADRVD</sequence>
<evidence type="ECO:0000256" key="3">
    <source>
        <dbReference type="ARBA" id="ARBA00022553"/>
    </source>
</evidence>
<organism evidence="12 13">
    <name type="scientific">Protaetiibacter intestinalis</name>
    <dbReference type="NCBI Taxonomy" id="2419774"/>
    <lineage>
        <taxon>Bacteria</taxon>
        <taxon>Bacillati</taxon>
        <taxon>Actinomycetota</taxon>
        <taxon>Actinomycetes</taxon>
        <taxon>Micrococcales</taxon>
        <taxon>Microbacteriaceae</taxon>
        <taxon>Protaetiibacter</taxon>
    </lineage>
</organism>
<keyword evidence="5" id="KW-0547">Nucleotide-binding</keyword>
<keyword evidence="9" id="KW-1133">Transmembrane helix</keyword>
<dbReference type="GO" id="GO:0016020">
    <property type="term" value="C:membrane"/>
    <property type="evidence" value="ECO:0007669"/>
    <property type="project" value="InterPro"/>
</dbReference>
<name>A0A387B2R0_9MICO</name>
<feature type="domain" description="DUF7134" evidence="11">
    <location>
        <begin position="3"/>
        <end position="153"/>
    </location>
</feature>
<comment type="catalytic activity">
    <reaction evidence="1">
        <text>ATP + protein L-histidine = ADP + protein N-phospho-L-histidine.</text>
        <dbReference type="EC" id="2.7.13.3"/>
    </reaction>
</comment>
<evidence type="ECO:0000313" key="12">
    <source>
        <dbReference type="EMBL" id="AYF97844.1"/>
    </source>
</evidence>
<feature type="transmembrane region" description="Helical" evidence="9">
    <location>
        <begin position="133"/>
        <end position="152"/>
    </location>
</feature>
<accession>A0A387B2R0</accession>
<feature type="domain" description="Signal transduction histidine kinase subgroup 3 dimerisation and phosphoacceptor" evidence="10">
    <location>
        <begin position="169"/>
        <end position="234"/>
    </location>
</feature>
<dbReference type="EC" id="2.7.13.3" evidence="2"/>
<dbReference type="InterPro" id="IPR055558">
    <property type="entry name" value="DUF7134"/>
</dbReference>
<dbReference type="PANTHER" id="PTHR24421:SF10">
    <property type="entry name" value="NITRATE_NITRITE SENSOR PROTEIN NARQ"/>
    <property type="match status" value="1"/>
</dbReference>
<evidence type="ECO:0000256" key="6">
    <source>
        <dbReference type="ARBA" id="ARBA00022777"/>
    </source>
</evidence>
<keyword evidence="6" id="KW-0418">Kinase</keyword>
<dbReference type="CDD" id="cd16917">
    <property type="entry name" value="HATPase_UhpB-NarQ-NarX-like"/>
    <property type="match status" value="1"/>
</dbReference>
<dbReference type="OrthoDB" id="227596at2"/>
<dbReference type="GO" id="GO:0046983">
    <property type="term" value="F:protein dimerization activity"/>
    <property type="evidence" value="ECO:0007669"/>
    <property type="project" value="InterPro"/>
</dbReference>
<protein>
    <recommendedName>
        <fullName evidence="2">histidine kinase</fullName>
        <ecNumber evidence="2">2.7.13.3</ecNumber>
    </recommendedName>
</protein>
<dbReference type="InterPro" id="IPR036890">
    <property type="entry name" value="HATPase_C_sf"/>
</dbReference>
<evidence type="ECO:0000256" key="2">
    <source>
        <dbReference type="ARBA" id="ARBA00012438"/>
    </source>
</evidence>
<evidence type="ECO:0000256" key="7">
    <source>
        <dbReference type="ARBA" id="ARBA00022840"/>
    </source>
</evidence>
<dbReference type="Pfam" id="PF07730">
    <property type="entry name" value="HisKA_3"/>
    <property type="match status" value="1"/>
</dbReference>
<dbReference type="Pfam" id="PF23539">
    <property type="entry name" value="DUF7134"/>
    <property type="match status" value="1"/>
</dbReference>
<evidence type="ECO:0000313" key="13">
    <source>
        <dbReference type="Proteomes" id="UP000278886"/>
    </source>
</evidence>
<dbReference type="AlphaFoldDB" id="A0A387B2R0"/>